<evidence type="ECO:0000256" key="1">
    <source>
        <dbReference type="ARBA" id="ARBA00010164"/>
    </source>
</evidence>
<reference evidence="5 6" key="1">
    <citation type="submission" date="2024-09" db="EMBL/GenBank/DDBJ databases">
        <authorList>
            <person name="Sun Q."/>
            <person name="Mori K."/>
        </authorList>
    </citation>
    <scope>NUCLEOTIDE SEQUENCE [LARGE SCALE GENOMIC DNA]</scope>
    <source>
        <strain evidence="5 6">CECT 8622</strain>
    </source>
</reference>
<organism evidence="5 6">
    <name type="scientific">Mariniflexile ostreae</name>
    <dbReference type="NCBI Taxonomy" id="1520892"/>
    <lineage>
        <taxon>Bacteria</taxon>
        <taxon>Pseudomonadati</taxon>
        <taxon>Bacteroidota</taxon>
        <taxon>Flavobacteriia</taxon>
        <taxon>Flavobacteriales</taxon>
        <taxon>Flavobacteriaceae</taxon>
        <taxon>Mariniflexile</taxon>
    </lineage>
</organism>
<evidence type="ECO:0000259" key="4">
    <source>
        <dbReference type="Pfam" id="PF07804"/>
    </source>
</evidence>
<dbReference type="InterPro" id="IPR012893">
    <property type="entry name" value="HipA-like_C"/>
</dbReference>
<evidence type="ECO:0000313" key="6">
    <source>
        <dbReference type="Proteomes" id="UP001589585"/>
    </source>
</evidence>
<evidence type="ECO:0000256" key="2">
    <source>
        <dbReference type="ARBA" id="ARBA00022679"/>
    </source>
</evidence>
<proteinExistence type="inferred from homology"/>
<keyword evidence="6" id="KW-1185">Reference proteome</keyword>
<keyword evidence="2" id="KW-0808">Transferase</keyword>
<feature type="domain" description="HipA-like C-terminal" evidence="4">
    <location>
        <begin position="57"/>
        <end position="281"/>
    </location>
</feature>
<dbReference type="PANTHER" id="PTHR37419">
    <property type="entry name" value="SERINE/THREONINE-PROTEIN KINASE TOXIN HIPA"/>
    <property type="match status" value="1"/>
</dbReference>
<evidence type="ECO:0000313" key="5">
    <source>
        <dbReference type="EMBL" id="MFB9056503.1"/>
    </source>
</evidence>
<dbReference type="RefSeq" id="WP_379860689.1">
    <property type="nucleotide sequence ID" value="NZ_JBHMFC010000021.1"/>
</dbReference>
<dbReference type="PANTHER" id="PTHR37419:SF1">
    <property type="entry name" value="SERINE_THREONINE-PROTEIN KINASE TOXIN HIPA"/>
    <property type="match status" value="1"/>
</dbReference>
<dbReference type="Gene3D" id="1.10.1070.20">
    <property type="match status" value="1"/>
</dbReference>
<sequence>MTYCLACHKELNKGDTYYHQNCLVDFWQEDPPVLELDYKLSQIEDLAKVNVAQRIIVTGVQPKLSLGFTEENAQKRLTIVGALNGRYILKPPFPLYPQMPEIEALSMLLTQACGIATVPFLLIPLKDGLLAYLTKRIDRNANGEKHPMEDACQFTERLTEHKYRGSYEQIAKGILQYTQNPLLETVKFYQQVIVSFLIGNNDMHLKNFSIIANDNKHYELSPAYDMVAVKLLIPDDPEELALNLNGKKRKLKREDFNEAMLKAHIPEKAIENLWKRIEKGMKNWNDLIDNSFLSEENKSTFKSLINDRLSQLDMNIKTFSKE</sequence>
<dbReference type="InterPro" id="IPR052028">
    <property type="entry name" value="HipA_Ser/Thr_kinase"/>
</dbReference>
<accession>A0ABV5FAN1</accession>
<comment type="caution">
    <text evidence="5">The sequence shown here is derived from an EMBL/GenBank/DDBJ whole genome shotgun (WGS) entry which is preliminary data.</text>
</comment>
<gene>
    <name evidence="5" type="ORF">ACFFU9_07060</name>
</gene>
<name>A0ABV5FAN1_9FLAO</name>
<dbReference type="Pfam" id="PF07804">
    <property type="entry name" value="HipA_C"/>
    <property type="match status" value="1"/>
</dbReference>
<dbReference type="Proteomes" id="UP001589585">
    <property type="component" value="Unassembled WGS sequence"/>
</dbReference>
<evidence type="ECO:0000256" key="3">
    <source>
        <dbReference type="ARBA" id="ARBA00022777"/>
    </source>
</evidence>
<comment type="similarity">
    <text evidence="1">Belongs to the HipA Ser/Thr kinase family.</text>
</comment>
<keyword evidence="3" id="KW-0418">Kinase</keyword>
<dbReference type="EMBL" id="JBHMFC010000021">
    <property type="protein sequence ID" value="MFB9056503.1"/>
    <property type="molecule type" value="Genomic_DNA"/>
</dbReference>
<protein>
    <submittedName>
        <fullName evidence="5">HipA domain-containing protein</fullName>
    </submittedName>
</protein>